<dbReference type="Pfam" id="PF00271">
    <property type="entry name" value="Helicase_C"/>
    <property type="match status" value="1"/>
</dbReference>
<evidence type="ECO:0000259" key="5">
    <source>
        <dbReference type="PROSITE" id="PS51192"/>
    </source>
</evidence>
<proteinExistence type="evidence at transcript level"/>
<sequence length="606" mass="70682">MTFLNRTMSNWALEFEKWAPSVIKVLYKGSPTTRKSIQSQLKNGNFNVLLTTYEYIIKDKCSLSKLKWKYMIIDEGHRMKNHHCKLTQILNTYYLAPYRLLLTGTPLQNKLPELWALLNFLLPDIFQSVNTFEQWFNAPFAISGEKVATIIIIVELNQEETLLIIRRLHKVLRPFLLRRLKKEVESQLPDKVEYVIKCEMSALQRTLYNHMQSKGVILTDGSEKDKKGKGGTRTLMNTIMQLRKICNHPFMFQHIEQAIAEHNFMLQHFGKAPPGVPIPTEIYGQDLYRVSGKFELLDRILPKLNAANHRILIFCQMTTLMTLMGFYFEYRGFKFLRLDGTTKSDDRGDLLSMFNDAQHDYFIFMLSTRAGGLGLNLQAADTVIIFDSDWNPHLDLQAQDRAHRIGQKNEVRVLRLITNNSVEEKILAAARFKLNVDEKVIQAGMFDQKSTGTERHQFLQALLNQDEMEDYSEDECPDDETINQMIARSEDEFELYQRFDIERMMSDNSRGKLKSRLMSHDELPSWIVKNDAIIERNLFSNELTDSLSKKRIRKEVDYTDSFTEAQFLRHIIDDADEDVINKPVENKGKKKKSQWKSHAHHQNLIP</sequence>
<dbReference type="SMART" id="SM00490">
    <property type="entry name" value="HELICc"/>
    <property type="match status" value="1"/>
</dbReference>
<dbReference type="PROSITE" id="PS51194">
    <property type="entry name" value="HELICASE_CTER"/>
    <property type="match status" value="1"/>
</dbReference>
<dbReference type="SUPFAM" id="SSF52540">
    <property type="entry name" value="P-loop containing nucleoside triphosphate hydrolases"/>
    <property type="match status" value="2"/>
</dbReference>
<evidence type="ECO:0000256" key="1">
    <source>
        <dbReference type="ARBA" id="ARBA00004123"/>
    </source>
</evidence>
<dbReference type="GO" id="GO:0016787">
    <property type="term" value="F:hydrolase activity"/>
    <property type="evidence" value="ECO:0007669"/>
    <property type="project" value="UniProtKB-KW"/>
</dbReference>
<dbReference type="InterPro" id="IPR014001">
    <property type="entry name" value="Helicase_ATP-bd"/>
</dbReference>
<dbReference type="SMART" id="SM01314">
    <property type="entry name" value="SnAC"/>
    <property type="match status" value="1"/>
</dbReference>
<protein>
    <submittedName>
        <fullName evidence="7">Brahma-related protein 1-like protein</fullName>
    </submittedName>
</protein>
<accession>A0A061DC19</accession>
<dbReference type="GO" id="GO:0005524">
    <property type="term" value="F:ATP binding"/>
    <property type="evidence" value="ECO:0007669"/>
    <property type="project" value="InterPro"/>
</dbReference>
<dbReference type="Gene3D" id="3.40.50.10810">
    <property type="entry name" value="Tandem AAA-ATPase domain"/>
    <property type="match status" value="1"/>
</dbReference>
<evidence type="ECO:0000256" key="3">
    <source>
        <dbReference type="ARBA" id="ARBA00023242"/>
    </source>
</evidence>
<dbReference type="PROSITE" id="PS51192">
    <property type="entry name" value="HELICASE_ATP_BIND_1"/>
    <property type="match status" value="1"/>
</dbReference>
<feature type="compositionally biased region" description="Basic residues" evidence="4">
    <location>
        <begin position="588"/>
        <end position="606"/>
    </location>
</feature>
<feature type="region of interest" description="Disordered" evidence="4">
    <location>
        <begin position="584"/>
        <end position="606"/>
    </location>
</feature>
<dbReference type="InterPro" id="IPR000330">
    <property type="entry name" value="SNF2_N"/>
</dbReference>
<dbReference type="InterPro" id="IPR038718">
    <property type="entry name" value="SNF2-like_sf"/>
</dbReference>
<dbReference type="Pfam" id="PF14619">
    <property type="entry name" value="SnAC"/>
    <property type="match status" value="1"/>
</dbReference>
<evidence type="ECO:0000256" key="4">
    <source>
        <dbReference type="SAM" id="MobiDB-lite"/>
    </source>
</evidence>
<dbReference type="GO" id="GO:0042393">
    <property type="term" value="F:histone binding"/>
    <property type="evidence" value="ECO:0007669"/>
    <property type="project" value="InterPro"/>
</dbReference>
<keyword evidence="2" id="KW-0378">Hydrolase</keyword>
<feature type="domain" description="Helicase C-terminal" evidence="6">
    <location>
        <begin position="296"/>
        <end position="457"/>
    </location>
</feature>
<name>A0A061DC19_SCHMD</name>
<dbReference type="FunFam" id="3.40.50.300:FF:003020">
    <property type="entry name" value="SNF2-related domain-containing protein"/>
    <property type="match status" value="1"/>
</dbReference>
<dbReference type="GO" id="GO:0005634">
    <property type="term" value="C:nucleus"/>
    <property type="evidence" value="ECO:0007669"/>
    <property type="project" value="UniProtKB-SubCell"/>
</dbReference>
<dbReference type="InterPro" id="IPR027417">
    <property type="entry name" value="P-loop_NTPase"/>
</dbReference>
<dbReference type="CDD" id="cd18793">
    <property type="entry name" value="SF2_C_SNF"/>
    <property type="match status" value="1"/>
</dbReference>
<dbReference type="InterPro" id="IPR001650">
    <property type="entry name" value="Helicase_C-like"/>
</dbReference>
<evidence type="ECO:0000313" key="7">
    <source>
        <dbReference type="EMBL" id="DAA34916.1"/>
    </source>
</evidence>
<feature type="domain" description="Helicase ATP-binding" evidence="5">
    <location>
        <begin position="1"/>
        <end position="124"/>
    </location>
</feature>
<evidence type="ECO:0000256" key="2">
    <source>
        <dbReference type="ARBA" id="ARBA00022801"/>
    </source>
</evidence>
<reference evidence="7" key="1">
    <citation type="journal article" date="2010" name="Genes Dev.">
        <title>A functional genomic screen in planarians identifies novel regulators of germ cell development.</title>
        <authorList>
            <person name="Wang Y."/>
            <person name="Stary J.M."/>
            <person name="Wilhelm J.E."/>
            <person name="Newmark P.A."/>
        </authorList>
    </citation>
    <scope>NUCLEOTIDE SEQUENCE</scope>
    <source>
        <strain evidence="7">CIWsx2</strain>
    </source>
</reference>
<evidence type="ECO:0000259" key="6">
    <source>
        <dbReference type="PROSITE" id="PS51194"/>
    </source>
</evidence>
<dbReference type="AlphaFoldDB" id="A0A061DC19"/>
<dbReference type="FunFam" id="3.40.50.10810:FF:000159">
    <property type="entry name" value="Predicted protein"/>
    <property type="match status" value="1"/>
</dbReference>
<comment type="subcellular location">
    <subcellularLocation>
        <location evidence="1">Nucleus</location>
    </subcellularLocation>
</comment>
<dbReference type="Pfam" id="PF00176">
    <property type="entry name" value="SNF2-rel_dom"/>
    <property type="match status" value="1"/>
</dbReference>
<dbReference type="EMBL" id="BK007102">
    <property type="protein sequence ID" value="DAA34916.1"/>
    <property type="molecule type" value="mRNA"/>
</dbReference>
<dbReference type="InterPro" id="IPR049730">
    <property type="entry name" value="SNF2/RAD54-like_C"/>
</dbReference>
<dbReference type="PANTHER" id="PTHR10799">
    <property type="entry name" value="SNF2/RAD54 HELICASE FAMILY"/>
    <property type="match status" value="1"/>
</dbReference>
<organism evidence="7">
    <name type="scientific">Schmidtea mediterranea</name>
    <name type="common">Freshwater planarian flatworm</name>
    <dbReference type="NCBI Taxonomy" id="79327"/>
    <lineage>
        <taxon>Eukaryota</taxon>
        <taxon>Metazoa</taxon>
        <taxon>Spiralia</taxon>
        <taxon>Lophotrochozoa</taxon>
        <taxon>Platyhelminthes</taxon>
        <taxon>Rhabditophora</taxon>
        <taxon>Seriata</taxon>
        <taxon>Tricladida</taxon>
        <taxon>Continenticola</taxon>
        <taxon>Geoplanoidea</taxon>
        <taxon>Dugesiidae</taxon>
        <taxon>Schmidtea</taxon>
    </lineage>
</organism>
<dbReference type="InterPro" id="IPR029295">
    <property type="entry name" value="SnAC"/>
</dbReference>
<keyword evidence="3" id="KW-0539">Nucleus</keyword>
<dbReference type="Gene3D" id="3.40.50.300">
    <property type="entry name" value="P-loop containing nucleotide triphosphate hydrolases"/>
    <property type="match status" value="1"/>
</dbReference>